<dbReference type="GO" id="GO:0006631">
    <property type="term" value="P:fatty acid metabolic process"/>
    <property type="evidence" value="ECO:0007669"/>
    <property type="project" value="InterPro"/>
</dbReference>
<dbReference type="InterPro" id="IPR008927">
    <property type="entry name" value="6-PGluconate_DH-like_C_sf"/>
</dbReference>
<dbReference type="Gene3D" id="1.10.1040.10">
    <property type="entry name" value="N-(1-d-carboxylethyl)-l-norvaline Dehydrogenase, domain 2"/>
    <property type="match status" value="1"/>
</dbReference>
<dbReference type="InterPro" id="IPR013328">
    <property type="entry name" value="6PGD_dom2"/>
</dbReference>
<evidence type="ECO:0000313" key="6">
    <source>
        <dbReference type="Proteomes" id="UP000799772"/>
    </source>
</evidence>
<keyword evidence="6" id="KW-1185">Reference proteome</keyword>
<evidence type="ECO:0000259" key="4">
    <source>
        <dbReference type="Pfam" id="PF02737"/>
    </source>
</evidence>
<evidence type="ECO:0008006" key="7">
    <source>
        <dbReference type="Google" id="ProtNLM"/>
    </source>
</evidence>
<evidence type="ECO:0000256" key="2">
    <source>
        <dbReference type="ARBA" id="ARBA00023002"/>
    </source>
</evidence>
<dbReference type="EMBL" id="ML978146">
    <property type="protein sequence ID" value="KAF2092462.1"/>
    <property type="molecule type" value="Genomic_DNA"/>
</dbReference>
<dbReference type="InterPro" id="IPR006108">
    <property type="entry name" value="3HC_DH_C"/>
</dbReference>
<dbReference type="InterPro" id="IPR036291">
    <property type="entry name" value="NAD(P)-bd_dom_sf"/>
</dbReference>
<dbReference type="Pfam" id="PF02737">
    <property type="entry name" value="3HCDH_N"/>
    <property type="match status" value="1"/>
</dbReference>
<dbReference type="SUPFAM" id="SSF48179">
    <property type="entry name" value="6-phosphogluconate dehydrogenase C-terminal domain-like"/>
    <property type="match status" value="1"/>
</dbReference>
<dbReference type="PANTHER" id="PTHR48075:SF1">
    <property type="entry name" value="LAMBDA-CRYSTALLIN HOMOLOG"/>
    <property type="match status" value="1"/>
</dbReference>
<evidence type="ECO:0000256" key="1">
    <source>
        <dbReference type="ARBA" id="ARBA00009463"/>
    </source>
</evidence>
<comment type="caution">
    <text evidence="5">The sequence shown here is derived from an EMBL/GenBank/DDBJ whole genome shotgun (WGS) entry which is preliminary data.</text>
</comment>
<dbReference type="AlphaFoldDB" id="A0A9P4I5H4"/>
<dbReference type="GO" id="GO:0070403">
    <property type="term" value="F:NAD+ binding"/>
    <property type="evidence" value="ECO:0007669"/>
    <property type="project" value="InterPro"/>
</dbReference>
<feature type="domain" description="3-hydroxyacyl-CoA dehydrogenase C-terminal" evidence="3">
    <location>
        <begin position="187"/>
        <end position="268"/>
    </location>
</feature>
<protein>
    <recommendedName>
        <fullName evidence="7">3-hydroxyacyl-CoA dehydrogenase</fullName>
    </recommendedName>
</protein>
<dbReference type="Gene3D" id="3.40.50.720">
    <property type="entry name" value="NAD(P)-binding Rossmann-like Domain"/>
    <property type="match status" value="1"/>
</dbReference>
<dbReference type="PANTHER" id="PTHR48075">
    <property type="entry name" value="3-HYDROXYACYL-COA DEHYDROGENASE FAMILY PROTEIN"/>
    <property type="match status" value="1"/>
</dbReference>
<dbReference type="Pfam" id="PF00725">
    <property type="entry name" value="3HCDH"/>
    <property type="match status" value="1"/>
</dbReference>
<comment type="similarity">
    <text evidence="1">Belongs to the 3-hydroxyacyl-CoA dehydrogenase family.</text>
</comment>
<feature type="domain" description="3-hydroxyacyl-CoA dehydrogenase NAD binding" evidence="4">
    <location>
        <begin position="7"/>
        <end position="182"/>
    </location>
</feature>
<proteinExistence type="inferred from homology"/>
<keyword evidence="2" id="KW-0560">Oxidoreductase</keyword>
<evidence type="ECO:0000313" key="5">
    <source>
        <dbReference type="EMBL" id="KAF2092462.1"/>
    </source>
</evidence>
<accession>A0A9P4I5H4</accession>
<dbReference type="OrthoDB" id="2021159at2759"/>
<sequence length="319" mass="34596">MASAIKTVGVLGTGVIGSSWTTLFLSRGLKVIVSDPAPGAQQHLDDFIKRAWPSMQRIGLSADASPSNYKFVDDLANHLDDVDFVQENAPEKKEFKSKLFGNLDAKAKPGLILASSSSGIPSSQFVDGCTKAPERVLIGHPFNPPHLIPLVEVVPHPGTAKEVTETAIDFYRSLGKHPILIKQEVPGFVANRLQAVLGNEGNALVERGIVSAEDLDTAVTSSLGMRWAVTGPVMTNILGGGGGKDGFMRIQKSIGRSAQVWLKDMAEHPFTPTDESLEKVNDSVLQWIEHLELATVEEERDNVVLTIMDLKKQYVSIHQ</sequence>
<dbReference type="Proteomes" id="UP000799772">
    <property type="component" value="Unassembled WGS sequence"/>
</dbReference>
<dbReference type="GO" id="GO:0050104">
    <property type="term" value="F:L-gulonate 3-dehydrogenase activity"/>
    <property type="evidence" value="ECO:0007669"/>
    <property type="project" value="TreeGrafter"/>
</dbReference>
<evidence type="ECO:0000259" key="3">
    <source>
        <dbReference type="Pfam" id="PF00725"/>
    </source>
</evidence>
<gene>
    <name evidence="5" type="ORF">NA57DRAFT_50267</name>
</gene>
<reference evidence="5" key="1">
    <citation type="journal article" date="2020" name="Stud. Mycol.">
        <title>101 Dothideomycetes genomes: a test case for predicting lifestyles and emergence of pathogens.</title>
        <authorList>
            <person name="Haridas S."/>
            <person name="Albert R."/>
            <person name="Binder M."/>
            <person name="Bloem J."/>
            <person name="Labutti K."/>
            <person name="Salamov A."/>
            <person name="Andreopoulos B."/>
            <person name="Baker S."/>
            <person name="Barry K."/>
            <person name="Bills G."/>
            <person name="Bluhm B."/>
            <person name="Cannon C."/>
            <person name="Castanera R."/>
            <person name="Culley D."/>
            <person name="Daum C."/>
            <person name="Ezra D."/>
            <person name="Gonzalez J."/>
            <person name="Henrissat B."/>
            <person name="Kuo A."/>
            <person name="Liang C."/>
            <person name="Lipzen A."/>
            <person name="Lutzoni F."/>
            <person name="Magnuson J."/>
            <person name="Mondo S."/>
            <person name="Nolan M."/>
            <person name="Ohm R."/>
            <person name="Pangilinan J."/>
            <person name="Park H.-J."/>
            <person name="Ramirez L."/>
            <person name="Alfaro M."/>
            <person name="Sun H."/>
            <person name="Tritt A."/>
            <person name="Yoshinaga Y."/>
            <person name="Zwiers L.-H."/>
            <person name="Turgeon B."/>
            <person name="Goodwin S."/>
            <person name="Spatafora J."/>
            <person name="Crous P."/>
            <person name="Grigoriev I."/>
        </authorList>
    </citation>
    <scope>NUCLEOTIDE SEQUENCE</scope>
    <source>
        <strain evidence="5">CBS 133067</strain>
    </source>
</reference>
<dbReference type="InterPro" id="IPR006176">
    <property type="entry name" value="3-OHacyl-CoA_DH_NAD-bd"/>
</dbReference>
<name>A0A9P4I5H4_9PEZI</name>
<dbReference type="SUPFAM" id="SSF51735">
    <property type="entry name" value="NAD(P)-binding Rossmann-fold domains"/>
    <property type="match status" value="1"/>
</dbReference>
<organism evidence="5 6">
    <name type="scientific">Rhizodiscina lignyota</name>
    <dbReference type="NCBI Taxonomy" id="1504668"/>
    <lineage>
        <taxon>Eukaryota</taxon>
        <taxon>Fungi</taxon>
        <taxon>Dikarya</taxon>
        <taxon>Ascomycota</taxon>
        <taxon>Pezizomycotina</taxon>
        <taxon>Dothideomycetes</taxon>
        <taxon>Pleosporomycetidae</taxon>
        <taxon>Aulographales</taxon>
        <taxon>Rhizodiscinaceae</taxon>
        <taxon>Rhizodiscina</taxon>
    </lineage>
</organism>